<reference evidence="1 2" key="1">
    <citation type="submission" date="2015-10" db="EMBL/GenBank/DDBJ databases">
        <title>Full genome of DAOMC 229536 Phialocephala scopiformis, a fungal endophyte of spruce producing the potent anti-insectan compound rugulosin.</title>
        <authorList>
            <consortium name="DOE Joint Genome Institute"/>
            <person name="Walker A.K."/>
            <person name="Frasz S.L."/>
            <person name="Seifert K.A."/>
            <person name="Miller J.D."/>
            <person name="Mondo S.J."/>
            <person name="Labutti K."/>
            <person name="Lipzen A."/>
            <person name="Dockter R."/>
            <person name="Kennedy M."/>
            <person name="Grigoriev I.V."/>
            <person name="Spatafora J.W."/>
        </authorList>
    </citation>
    <scope>NUCLEOTIDE SEQUENCE [LARGE SCALE GENOMIC DNA]</scope>
    <source>
        <strain evidence="1 2">CBS 120377</strain>
    </source>
</reference>
<proteinExistence type="predicted"/>
<protein>
    <submittedName>
        <fullName evidence="1">Uncharacterized protein</fullName>
    </submittedName>
</protein>
<dbReference type="GeneID" id="28826233"/>
<dbReference type="KEGG" id="psco:LY89DRAFT_692282"/>
<dbReference type="InParanoid" id="A0A132B2U2"/>
<organism evidence="1 2">
    <name type="scientific">Mollisia scopiformis</name>
    <name type="common">Conifer needle endophyte fungus</name>
    <name type="synonym">Phialocephala scopiformis</name>
    <dbReference type="NCBI Taxonomy" id="149040"/>
    <lineage>
        <taxon>Eukaryota</taxon>
        <taxon>Fungi</taxon>
        <taxon>Dikarya</taxon>
        <taxon>Ascomycota</taxon>
        <taxon>Pezizomycotina</taxon>
        <taxon>Leotiomycetes</taxon>
        <taxon>Helotiales</taxon>
        <taxon>Mollisiaceae</taxon>
        <taxon>Mollisia</taxon>
    </lineage>
</organism>
<dbReference type="RefSeq" id="XP_018061006.1">
    <property type="nucleotide sequence ID" value="XM_018216507.1"/>
</dbReference>
<dbReference type="AlphaFoldDB" id="A0A132B2U2"/>
<keyword evidence="2" id="KW-1185">Reference proteome</keyword>
<accession>A0A132B2U2</accession>
<gene>
    <name evidence="1" type="ORF">LY89DRAFT_692282</name>
</gene>
<evidence type="ECO:0000313" key="1">
    <source>
        <dbReference type="EMBL" id="KUJ06651.1"/>
    </source>
</evidence>
<name>A0A132B2U2_MOLSC</name>
<dbReference type="Proteomes" id="UP000070700">
    <property type="component" value="Unassembled WGS sequence"/>
</dbReference>
<evidence type="ECO:0000313" key="2">
    <source>
        <dbReference type="Proteomes" id="UP000070700"/>
    </source>
</evidence>
<dbReference type="EMBL" id="KQ947444">
    <property type="protein sequence ID" value="KUJ06651.1"/>
    <property type="molecule type" value="Genomic_DNA"/>
</dbReference>
<sequence length="72" mass="8123">MTSRIFWEEKPLPFLAGVQGVVICISLSRHRLNLSQSGPCKVGHRIQRMPEDHCFSIEIGVNVRGIEGKCIF</sequence>